<reference evidence="1 2" key="1">
    <citation type="journal article" date="2015" name="Nature">
        <title>rRNA introns, odd ribosomes, and small enigmatic genomes across a large radiation of phyla.</title>
        <authorList>
            <person name="Brown C.T."/>
            <person name="Hug L.A."/>
            <person name="Thomas B.C."/>
            <person name="Sharon I."/>
            <person name="Castelle C.J."/>
            <person name="Singh A."/>
            <person name="Wilkins M.J."/>
            <person name="Williams K.H."/>
            <person name="Banfield J.F."/>
        </authorList>
    </citation>
    <scope>NUCLEOTIDE SEQUENCE [LARGE SCALE GENOMIC DNA]</scope>
</reference>
<sequence>MGIEPSEEGLKKWLLSMQASRTLAELANTGEKHLLPDIVLSALQNPLLRTVTINEVQHIAGVRAYVGESGCMSKFADNPLENKTPEGMCRVRMQFGVDDEIIVERNVGPHKKDPIERALSEACSRAGSDMARTGDYLGEPGQRFSNLLAMTTRSHGGNFDWTEVSRHKLSEFKEIAIVERARDKRDGKLTFDLILSS</sequence>
<dbReference type="EMBL" id="LCHW01000001">
    <property type="protein sequence ID" value="KKT43563.1"/>
    <property type="molecule type" value="Genomic_DNA"/>
</dbReference>
<organism evidence="1 2">
    <name type="scientific">Candidatus Wolfebacteria bacterium GW2011_GWE2_44_13</name>
    <dbReference type="NCBI Taxonomy" id="1619017"/>
    <lineage>
        <taxon>Bacteria</taxon>
        <taxon>Candidatus Wolfeibacteriota</taxon>
    </lineage>
</organism>
<gene>
    <name evidence="1" type="ORF">UW32_C0001G0155</name>
</gene>
<dbReference type="AlphaFoldDB" id="A0A0G1HAI6"/>
<proteinExistence type="predicted"/>
<evidence type="ECO:0000313" key="1">
    <source>
        <dbReference type="EMBL" id="KKT43563.1"/>
    </source>
</evidence>
<evidence type="ECO:0000313" key="2">
    <source>
        <dbReference type="Proteomes" id="UP000034051"/>
    </source>
</evidence>
<dbReference type="Proteomes" id="UP000034051">
    <property type="component" value="Unassembled WGS sequence"/>
</dbReference>
<comment type="caution">
    <text evidence="1">The sequence shown here is derived from an EMBL/GenBank/DDBJ whole genome shotgun (WGS) entry which is preliminary data.</text>
</comment>
<accession>A0A0G1HAI6</accession>
<protein>
    <submittedName>
        <fullName evidence="1">Uncharacterized protein</fullName>
    </submittedName>
</protein>
<name>A0A0G1HAI6_9BACT</name>